<sequence length="83" mass="9223">MPVASSLLAKLKLQLATEEHQEAVESKNESENELKMTVSGMLLEALGIKENQCSIITSLKKKKLTKYQQTSIQKSRTALLCCI</sequence>
<dbReference type="AlphaFoldDB" id="V2WKG4"/>
<name>V2WKG4_MONRO</name>
<gene>
    <name evidence="1" type="ORF">Moror_15544</name>
</gene>
<dbReference type="KEGG" id="mrr:Moror_15544"/>
<comment type="caution">
    <text evidence="1">The sequence shown here is derived from an EMBL/GenBank/DDBJ whole genome shotgun (WGS) entry which is preliminary data.</text>
</comment>
<organism evidence="1 2">
    <name type="scientific">Moniliophthora roreri (strain MCA 2997)</name>
    <name type="common">Cocoa frosty pod rot fungus</name>
    <name type="synonym">Crinipellis roreri</name>
    <dbReference type="NCBI Taxonomy" id="1381753"/>
    <lineage>
        <taxon>Eukaryota</taxon>
        <taxon>Fungi</taxon>
        <taxon>Dikarya</taxon>
        <taxon>Basidiomycota</taxon>
        <taxon>Agaricomycotina</taxon>
        <taxon>Agaricomycetes</taxon>
        <taxon>Agaricomycetidae</taxon>
        <taxon>Agaricales</taxon>
        <taxon>Marasmiineae</taxon>
        <taxon>Marasmiaceae</taxon>
        <taxon>Moniliophthora</taxon>
    </lineage>
</organism>
<dbReference type="Proteomes" id="UP000017559">
    <property type="component" value="Unassembled WGS sequence"/>
</dbReference>
<evidence type="ECO:0000313" key="2">
    <source>
        <dbReference type="Proteomes" id="UP000017559"/>
    </source>
</evidence>
<keyword evidence="2" id="KW-1185">Reference proteome</keyword>
<accession>V2WKG4</accession>
<protein>
    <submittedName>
        <fullName evidence="1">Uncharacterized protein</fullName>
    </submittedName>
</protein>
<evidence type="ECO:0000313" key="1">
    <source>
        <dbReference type="EMBL" id="ESK80675.1"/>
    </source>
</evidence>
<dbReference type="HOGENOM" id="CLU_2543095_0_0_1"/>
<dbReference type="EMBL" id="AWSO01003152">
    <property type="protein sequence ID" value="ESK80675.1"/>
    <property type="molecule type" value="Genomic_DNA"/>
</dbReference>
<reference evidence="1 2" key="1">
    <citation type="journal article" date="2014" name="BMC Genomics">
        <title>Genome and secretome analysis of the hemibiotrophic fungal pathogen, Moniliophthora roreri, which causes frosty pod rot disease of cacao: mechanisms of the biotrophic and necrotrophic phases.</title>
        <authorList>
            <person name="Meinhardt L.W."/>
            <person name="Costa G.G.L."/>
            <person name="Thomazella D.P.T."/>
            <person name="Teixeira P.J.P.L."/>
            <person name="Carazzolle M.F."/>
            <person name="Schuster S.C."/>
            <person name="Carlson J.E."/>
            <person name="Guiltinan M.J."/>
            <person name="Mieczkowski P."/>
            <person name="Farmer A."/>
            <person name="Ramaraj T."/>
            <person name="Crozier J."/>
            <person name="Davis R.E."/>
            <person name="Shao J."/>
            <person name="Melnick R.L."/>
            <person name="Pereira G.A.G."/>
            <person name="Bailey B.A."/>
        </authorList>
    </citation>
    <scope>NUCLEOTIDE SEQUENCE [LARGE SCALE GENOMIC DNA]</scope>
    <source>
        <strain evidence="1 2">MCA 2997</strain>
    </source>
</reference>
<proteinExistence type="predicted"/>